<sequence length="103" mass="12000">MGIFLEPFIVIGLFAKTPFLIRLAEDSQCKLQMKEYATLVRRTRRGTPTDELKEERRWKGESQPIRQLTVPDEEMAKRIRGVTFSTRVPAQFENAIINAAHFY</sequence>
<protein>
    <submittedName>
        <fullName evidence="1">RNA 3'-terminal phosphate cyclase</fullName>
    </submittedName>
</protein>
<accession>A0ACC1YMF6</accession>
<dbReference type="Proteomes" id="UP001164539">
    <property type="component" value="Chromosome 2"/>
</dbReference>
<evidence type="ECO:0000313" key="2">
    <source>
        <dbReference type="Proteomes" id="UP001164539"/>
    </source>
</evidence>
<name>A0ACC1YMF6_MELAZ</name>
<dbReference type="EMBL" id="CM051395">
    <property type="protein sequence ID" value="KAJ4724880.1"/>
    <property type="molecule type" value="Genomic_DNA"/>
</dbReference>
<keyword evidence="2" id="KW-1185">Reference proteome</keyword>
<reference evidence="1 2" key="1">
    <citation type="journal article" date="2023" name="Science">
        <title>Complex scaffold remodeling in plant triterpene biosynthesis.</title>
        <authorList>
            <person name="De La Pena R."/>
            <person name="Hodgson H."/>
            <person name="Liu J.C."/>
            <person name="Stephenson M.J."/>
            <person name="Martin A.C."/>
            <person name="Owen C."/>
            <person name="Harkess A."/>
            <person name="Leebens-Mack J."/>
            <person name="Jimenez L.E."/>
            <person name="Osbourn A."/>
            <person name="Sattely E.S."/>
        </authorList>
    </citation>
    <scope>NUCLEOTIDE SEQUENCE [LARGE SCALE GENOMIC DNA]</scope>
    <source>
        <strain evidence="2">cv. JPN11</strain>
        <tissue evidence="1">Leaf</tissue>
    </source>
</reference>
<comment type="caution">
    <text evidence="1">The sequence shown here is derived from an EMBL/GenBank/DDBJ whole genome shotgun (WGS) entry which is preliminary data.</text>
</comment>
<organism evidence="1 2">
    <name type="scientific">Melia azedarach</name>
    <name type="common">Chinaberry tree</name>
    <dbReference type="NCBI Taxonomy" id="155640"/>
    <lineage>
        <taxon>Eukaryota</taxon>
        <taxon>Viridiplantae</taxon>
        <taxon>Streptophyta</taxon>
        <taxon>Embryophyta</taxon>
        <taxon>Tracheophyta</taxon>
        <taxon>Spermatophyta</taxon>
        <taxon>Magnoliopsida</taxon>
        <taxon>eudicotyledons</taxon>
        <taxon>Gunneridae</taxon>
        <taxon>Pentapetalae</taxon>
        <taxon>rosids</taxon>
        <taxon>malvids</taxon>
        <taxon>Sapindales</taxon>
        <taxon>Meliaceae</taxon>
        <taxon>Melia</taxon>
    </lineage>
</organism>
<evidence type="ECO:0000313" key="1">
    <source>
        <dbReference type="EMBL" id="KAJ4724880.1"/>
    </source>
</evidence>
<proteinExistence type="predicted"/>
<gene>
    <name evidence="1" type="ORF">OWV82_003816</name>
</gene>